<accession>A0A8H7J6Z0</accession>
<feature type="domain" description="RecF/RecN/SMC N-terminal" evidence="6">
    <location>
        <begin position="77"/>
        <end position="1076"/>
    </location>
</feature>
<gene>
    <name evidence="7" type="ORF">EKO04_003467</name>
</gene>
<dbReference type="PANTHER" id="PTHR45916">
    <property type="entry name" value="STRUCTURAL MAINTENANCE OF CHROMOSOMES PROTEIN 5"/>
    <property type="match status" value="1"/>
</dbReference>
<sequence>MPGLARRGRKRPSPDDLDNLSDSDLPTPVSVNGKRARYSRDASESLAATNGPRNRANVGNPSANGTYTEDEFQPGSIVRVKLKNFVTYTAAEFHLGPSLNMIIGPNGTGKSTLICAICLGLGWSSDNLGRAKELSAFVKHGAAEAEIEIELAKAGDMRANPVVTRILRREDNKTIFLLNGKQCAKNAVMDMCKRFAIQIDNLCQFLPQDRVVEFAKMKDTERLRATLGAAARPQMSEWHDQLKILREEEKDLEARRHDDEEHLKKLEALQNTTRGDVERWNQRQELATKSEALEKVRPIIELRLRKAEYKRVKDDFKAASLELEELNNEVEPIRQAGAAAQAYHDQVSQVVQRRKQMMDMVKKQAEKKAQAISAENQAIDGYKGQVTGEMRSKQGRQQDIARFTKKISDLERKRKERPIEYDQAAYQQRKDELRQEYSSTERRITDLRGTMASIQARVQDFRAQRTAVQQQRDQLDTQSGKQSSLLQKLSPETAKAWEWFEANKAQLPLKGEVYGPPILKCQITVPRYAEAVESPMRLGDVVAITCTNNDDQRLLLREMTDKNKLGLHGIYLRTSPKPLSAYQPPVAASNLAQYGFQGYLRDYITGPDPVIAMLCDNVRLNRVAFASKAITDQQHAAASNSPIQAWVSGREVYRITTRREYGVSSTTVNHLKRGQYFVDQPVNSDEKLRLDEKLKELNREGNEMAAQHTEAKAELNELLEKNKAVREQKDEVVKEETAMRKAIAEWEALPRLIDQNKNELQQYIDLNAQTSDRIREIKAQSRQCSLNIANLTLEYAKSVTEFRRLHENVIEAEIRLIEAASEVRALEKENKLVLERLRSRQLLVEQLGKTANSMKKEVHAAHVRTQSLIDGCTPEEKEIVNSYKNLESVAELDDEIQSVNARIEMMSGGSAQAVKTYENREQQIQKTRESLEQLVEALEKSQSKIKSIKDPFEEELDALIAKISDAFAHNFAQIGCAGEVSMYKDDDDFNAWSIQISVRFREGESMSVLNANRQSGGERSVSTIFYLMALQGLAQAPFRVVDEINQGMDPRNERMVHERMVDIACQERTSQYFLITPKLLSGLKFHPKMKVHIINSGEHIPKSTTTKDEWNLKNMAKIALTVKGRVGAAA</sequence>
<dbReference type="GO" id="GO:0000724">
    <property type="term" value="P:double-strand break repair via homologous recombination"/>
    <property type="evidence" value="ECO:0007669"/>
    <property type="project" value="TreeGrafter"/>
</dbReference>
<feature type="compositionally biased region" description="Basic residues" evidence="5">
    <location>
        <begin position="1"/>
        <end position="11"/>
    </location>
</feature>
<dbReference type="PANTHER" id="PTHR45916:SF1">
    <property type="entry name" value="STRUCTURAL MAINTENANCE OF CHROMOSOMES PROTEIN 5"/>
    <property type="match status" value="1"/>
</dbReference>
<evidence type="ECO:0000256" key="5">
    <source>
        <dbReference type="SAM" id="MobiDB-lite"/>
    </source>
</evidence>
<reference evidence="7" key="2">
    <citation type="submission" date="2020-09" db="EMBL/GenBank/DDBJ databases">
        <title>Reference genome assembly for Australian Ascochyta lentis isolate Al4.</title>
        <authorList>
            <person name="Lee R.C."/>
            <person name="Farfan-Caceres L.M."/>
            <person name="Debler J.W."/>
            <person name="Williams A.H."/>
            <person name="Henares B.M."/>
        </authorList>
    </citation>
    <scope>NUCLEOTIDE SEQUENCE</scope>
    <source>
        <strain evidence="7">Al4</strain>
    </source>
</reference>
<dbReference type="Pfam" id="PF02463">
    <property type="entry name" value="SMC_N"/>
    <property type="match status" value="1"/>
</dbReference>
<dbReference type="GO" id="GO:0005634">
    <property type="term" value="C:nucleus"/>
    <property type="evidence" value="ECO:0007669"/>
    <property type="project" value="TreeGrafter"/>
</dbReference>
<feature type="coiled-coil region" evidence="4">
    <location>
        <begin position="393"/>
        <end position="478"/>
    </location>
</feature>
<dbReference type="OrthoDB" id="10254973at2759"/>
<comment type="similarity">
    <text evidence="1">Belongs to the SMC family. SMC5 subfamily.</text>
</comment>
<reference evidence="7" key="1">
    <citation type="submission" date="2018-12" db="EMBL/GenBank/DDBJ databases">
        <authorList>
            <person name="Syme R.A."/>
            <person name="Farfan-Caceres L."/>
            <person name="Lichtenzveig J."/>
        </authorList>
    </citation>
    <scope>NUCLEOTIDE SEQUENCE</scope>
    <source>
        <strain evidence="7">Al4</strain>
    </source>
</reference>
<keyword evidence="3 4" id="KW-0175">Coiled coil</keyword>
<dbReference type="Proteomes" id="UP000651452">
    <property type="component" value="Unassembled WGS sequence"/>
</dbReference>
<dbReference type="GO" id="GO:0003697">
    <property type="term" value="F:single-stranded DNA binding"/>
    <property type="evidence" value="ECO:0007669"/>
    <property type="project" value="TreeGrafter"/>
</dbReference>
<comment type="caution">
    <text evidence="7">The sequence shown here is derived from an EMBL/GenBank/DDBJ whole genome shotgun (WGS) entry which is preliminary data.</text>
</comment>
<proteinExistence type="inferred from homology"/>
<feature type="region of interest" description="Disordered" evidence="5">
    <location>
        <begin position="1"/>
        <end position="70"/>
    </location>
</feature>
<organism evidence="7 8">
    <name type="scientific">Ascochyta lentis</name>
    <dbReference type="NCBI Taxonomy" id="205686"/>
    <lineage>
        <taxon>Eukaryota</taxon>
        <taxon>Fungi</taxon>
        <taxon>Dikarya</taxon>
        <taxon>Ascomycota</taxon>
        <taxon>Pezizomycotina</taxon>
        <taxon>Dothideomycetes</taxon>
        <taxon>Pleosporomycetidae</taxon>
        <taxon>Pleosporales</taxon>
        <taxon>Pleosporineae</taxon>
        <taxon>Didymellaceae</taxon>
        <taxon>Ascochyta</taxon>
    </lineage>
</organism>
<dbReference type="GO" id="GO:0030915">
    <property type="term" value="C:Smc5-Smc6 complex"/>
    <property type="evidence" value="ECO:0007669"/>
    <property type="project" value="TreeGrafter"/>
</dbReference>
<evidence type="ECO:0000256" key="2">
    <source>
        <dbReference type="ARBA" id="ARBA00018687"/>
    </source>
</evidence>
<dbReference type="EMBL" id="RZGK01000006">
    <property type="protein sequence ID" value="KAF9698251.1"/>
    <property type="molecule type" value="Genomic_DNA"/>
</dbReference>
<evidence type="ECO:0000256" key="4">
    <source>
        <dbReference type="SAM" id="Coils"/>
    </source>
</evidence>
<feature type="coiled-coil region" evidence="4">
    <location>
        <begin position="809"/>
        <end position="836"/>
    </location>
</feature>
<protein>
    <recommendedName>
        <fullName evidence="2">Structural maintenance of chromosomes protein 5</fullName>
    </recommendedName>
</protein>
<dbReference type="Gene3D" id="3.40.50.300">
    <property type="entry name" value="P-loop containing nucleotide triphosphate hydrolases"/>
    <property type="match status" value="2"/>
</dbReference>
<feature type="coiled-coil region" evidence="4">
    <location>
        <begin position="235"/>
        <end position="269"/>
    </location>
</feature>
<dbReference type="SUPFAM" id="SSF52540">
    <property type="entry name" value="P-loop containing nucleoside triphosphate hydrolases"/>
    <property type="match status" value="2"/>
</dbReference>
<evidence type="ECO:0000313" key="8">
    <source>
        <dbReference type="Proteomes" id="UP000651452"/>
    </source>
</evidence>
<evidence type="ECO:0000259" key="6">
    <source>
        <dbReference type="Pfam" id="PF02463"/>
    </source>
</evidence>
<dbReference type="InterPro" id="IPR003395">
    <property type="entry name" value="RecF/RecN/SMC_N"/>
</dbReference>
<dbReference type="AlphaFoldDB" id="A0A8H7J6Z0"/>
<feature type="coiled-coil region" evidence="4">
    <location>
        <begin position="914"/>
        <end position="944"/>
    </location>
</feature>
<feature type="compositionally biased region" description="Polar residues" evidence="5">
    <location>
        <begin position="46"/>
        <end position="67"/>
    </location>
</feature>
<dbReference type="InterPro" id="IPR027417">
    <property type="entry name" value="P-loop_NTPase"/>
</dbReference>
<evidence type="ECO:0000256" key="1">
    <source>
        <dbReference type="ARBA" id="ARBA00010171"/>
    </source>
</evidence>
<feature type="coiled-coil region" evidence="4">
    <location>
        <begin position="687"/>
        <end position="780"/>
    </location>
</feature>
<keyword evidence="8" id="KW-1185">Reference proteome</keyword>
<name>A0A8H7J6Z0_9PLEO</name>
<evidence type="ECO:0000256" key="3">
    <source>
        <dbReference type="ARBA" id="ARBA00023054"/>
    </source>
</evidence>
<evidence type="ECO:0000313" key="7">
    <source>
        <dbReference type="EMBL" id="KAF9698251.1"/>
    </source>
</evidence>